<organism evidence="8 9">
    <name type="scientific">Bowmanella yangjiangensis</name>
    <dbReference type="NCBI Taxonomy" id="2811230"/>
    <lineage>
        <taxon>Bacteria</taxon>
        <taxon>Pseudomonadati</taxon>
        <taxon>Pseudomonadota</taxon>
        <taxon>Gammaproteobacteria</taxon>
        <taxon>Alteromonadales</taxon>
        <taxon>Alteromonadaceae</taxon>
        <taxon>Bowmanella</taxon>
    </lineage>
</organism>
<evidence type="ECO:0000256" key="6">
    <source>
        <dbReference type="ARBA" id="ARBA00022801"/>
    </source>
</evidence>
<dbReference type="InterPro" id="IPR008766">
    <property type="entry name" value="Replication_gene_A-like"/>
</dbReference>
<keyword evidence="4" id="KW-0540">Nuclease</keyword>
<evidence type="ECO:0000256" key="1">
    <source>
        <dbReference type="ARBA" id="ARBA00003293"/>
    </source>
</evidence>
<gene>
    <name evidence="8" type="ORF">J0A65_02475</name>
</gene>
<evidence type="ECO:0000313" key="8">
    <source>
        <dbReference type="EMBL" id="MBN7818710.1"/>
    </source>
</evidence>
<reference evidence="8 9" key="1">
    <citation type="submission" date="2021-03" db="EMBL/GenBank/DDBJ databases">
        <title>novel species isolated from a fishpond in China.</title>
        <authorList>
            <person name="Lu H."/>
            <person name="Cai Z."/>
        </authorList>
    </citation>
    <scope>NUCLEOTIDE SEQUENCE [LARGE SCALE GENOMIC DNA]</scope>
    <source>
        <strain evidence="8 9">Y57</strain>
    </source>
</reference>
<dbReference type="Pfam" id="PF05840">
    <property type="entry name" value="Phage_GPA"/>
    <property type="match status" value="1"/>
</dbReference>
<dbReference type="RefSeq" id="WP_206592547.1">
    <property type="nucleotide sequence ID" value="NZ_JAFKCS010000002.1"/>
</dbReference>
<keyword evidence="6" id="KW-0378">Hydrolase</keyword>
<protein>
    <submittedName>
        <fullName evidence="8">Replication endonuclease</fullName>
    </submittedName>
</protein>
<comment type="function">
    <text evidence="1">Possible endonuclease which induces a single-strand cut and initiates DNA replication.</text>
</comment>
<evidence type="ECO:0000256" key="2">
    <source>
        <dbReference type="ARBA" id="ARBA00009260"/>
    </source>
</evidence>
<evidence type="ECO:0000259" key="7">
    <source>
        <dbReference type="Pfam" id="PF05840"/>
    </source>
</evidence>
<accession>A0ABS3CQY7</accession>
<comment type="caution">
    <text evidence="8">The sequence shown here is derived from an EMBL/GenBank/DDBJ whole genome shotgun (WGS) entry which is preliminary data.</text>
</comment>
<evidence type="ECO:0000256" key="5">
    <source>
        <dbReference type="ARBA" id="ARBA00022759"/>
    </source>
</evidence>
<name>A0ABS3CQY7_9ALTE</name>
<comment type="similarity">
    <text evidence="2">Belongs to the phage GPA family.</text>
</comment>
<keyword evidence="9" id="KW-1185">Reference proteome</keyword>
<dbReference type="Proteomes" id="UP000663992">
    <property type="component" value="Unassembled WGS sequence"/>
</dbReference>
<evidence type="ECO:0000256" key="4">
    <source>
        <dbReference type="ARBA" id="ARBA00022722"/>
    </source>
</evidence>
<dbReference type="EMBL" id="JAFKCS010000002">
    <property type="protein sequence ID" value="MBN7818710.1"/>
    <property type="molecule type" value="Genomic_DNA"/>
</dbReference>
<feature type="domain" description="Replication gene A protein-like" evidence="7">
    <location>
        <begin position="142"/>
        <end position="430"/>
    </location>
</feature>
<proteinExistence type="inferred from homology"/>
<evidence type="ECO:0000256" key="3">
    <source>
        <dbReference type="ARBA" id="ARBA00022705"/>
    </source>
</evidence>
<keyword evidence="3" id="KW-0235">DNA replication</keyword>
<dbReference type="GO" id="GO:0004519">
    <property type="term" value="F:endonuclease activity"/>
    <property type="evidence" value="ECO:0007669"/>
    <property type="project" value="UniProtKB-KW"/>
</dbReference>
<keyword evidence="5 8" id="KW-0255">Endonuclease</keyword>
<sequence length="580" mass="66673">MSKFRKSALDTLTRTLTDIDTEFRTFLNSLHIDDQRFFLVKTRALPKTVQKILQNEYTRFNTPYAANTYLRETTDNIRAVLPAFLIEHFDSGEEELRQMALLFSESCRDICRYNKPICAAVQSQPSTNTECPGKLALALKNIRHAQVSTCEAPSEINTAYGLCKAFVDSKGIHAPEVSSKQTIEGCVKRMQDKNWWLRKLRKVLKRKIEHVMILLNKVNRIKGKYSSDLTVENRRLQRIHQQNTLGAINIINEAGERFSLKDIYEVNISNPVLRRNELMTRMRGFENLSKEMGHIGVFVTLTCPSRFHNSYSRSGDRNPKWDGSTPYDGQQYLCHTWVKMRAELDRQDIRLYGMRIAEPQHDGTPHWHMMLFMPKDQQDAFKAIVNLYSFEVDGNEEGAAENRVKHVDIDPAKGSATGYIAKYVAKNIDGANLDEDIDGGSAAGIAQRVEAWASCWGIRQFQQIGGVSVTVWREMRRIRNLVDENPEFSEIHRAADSGDWALYTKLMGGVFCIRKSQKVRPYYDTELNQKTGELKQSWFDGELVRKLKGVTHLGREIITRIHRWRLEWTAPVHSPLLGVL</sequence>
<evidence type="ECO:0000313" key="9">
    <source>
        <dbReference type="Proteomes" id="UP000663992"/>
    </source>
</evidence>